<proteinExistence type="predicted"/>
<name>A0A4D6XI39_PSEPU</name>
<sequence length="302" mass="34372">MKLYHYTAATLAKGILSEGLTIGHLEDPQGKIIHGVVWFTSLPFPEGTGVPTGKHTLTESQAHKAKRVQGVLRNKFTFDKTRVRLTYDSQDLPSYQVVDGQIRGLISFEKWCKLVNAPKRWAKHIGLSAFHDLNSLSDEELFRLHKKKGNSKESTWYLYFGKVSPDVVQAVDYKVGREYVTYDFDAHGRVEMALAGVECVGPIAHNDLAGIIKPLHRHETVHASIMCDEPLEKSIVCVRGGGNTCFIEFEEKSFISLRTDDPAYPVSDIYQWIDRNIDELRRCKERALETYYKFYPEKKCAS</sequence>
<protein>
    <submittedName>
        <fullName evidence="1">Uncharacterized protein</fullName>
    </submittedName>
</protein>
<accession>A0A4D6XI39</accession>
<dbReference type="OrthoDB" id="8290121at2"/>
<organism evidence="1 2">
    <name type="scientific">Pseudomonas putida</name>
    <name type="common">Arthrobacter siderocapsulatus</name>
    <dbReference type="NCBI Taxonomy" id="303"/>
    <lineage>
        <taxon>Bacteria</taxon>
        <taxon>Pseudomonadati</taxon>
        <taxon>Pseudomonadota</taxon>
        <taxon>Gammaproteobacteria</taxon>
        <taxon>Pseudomonadales</taxon>
        <taxon>Pseudomonadaceae</taxon>
        <taxon>Pseudomonas</taxon>
    </lineage>
</organism>
<dbReference type="Proteomes" id="UP000298551">
    <property type="component" value="Chromosome"/>
</dbReference>
<gene>
    <name evidence="1" type="ORF">E6B08_23345</name>
</gene>
<evidence type="ECO:0000313" key="2">
    <source>
        <dbReference type="Proteomes" id="UP000298551"/>
    </source>
</evidence>
<evidence type="ECO:0000313" key="1">
    <source>
        <dbReference type="EMBL" id="QCI14098.1"/>
    </source>
</evidence>
<dbReference type="AlphaFoldDB" id="A0A4D6XI39"/>
<dbReference type="RefSeq" id="WP_136916178.1">
    <property type="nucleotide sequence ID" value="NZ_CP039371.1"/>
</dbReference>
<dbReference type="EMBL" id="CP039371">
    <property type="protein sequence ID" value="QCI14098.1"/>
    <property type="molecule type" value="Genomic_DNA"/>
</dbReference>
<reference evidence="2" key="1">
    <citation type="submission" date="2019-04" db="EMBL/GenBank/DDBJ databases">
        <title>Genome sequence of Pseudomonas putida 1290, an auxin catabolizing strain.</title>
        <authorList>
            <person name="Laird T.S."/>
            <person name="Leveau J.H.J."/>
        </authorList>
    </citation>
    <scope>NUCLEOTIDE SEQUENCE [LARGE SCALE GENOMIC DNA]</scope>
    <source>
        <strain evidence="2">1290</strain>
    </source>
</reference>